<reference evidence="1" key="1">
    <citation type="journal article" date="2021" name="PeerJ">
        <title>Extensive microbial diversity within the chicken gut microbiome revealed by metagenomics and culture.</title>
        <authorList>
            <person name="Gilroy R."/>
            <person name="Ravi A."/>
            <person name="Getino M."/>
            <person name="Pursley I."/>
            <person name="Horton D.L."/>
            <person name="Alikhan N.F."/>
            <person name="Baker D."/>
            <person name="Gharbi K."/>
            <person name="Hall N."/>
            <person name="Watson M."/>
            <person name="Adriaenssens E.M."/>
            <person name="Foster-Nyarko E."/>
            <person name="Jarju S."/>
            <person name="Secka A."/>
            <person name="Antonio M."/>
            <person name="Oren A."/>
            <person name="Chaudhuri R.R."/>
            <person name="La Ragione R."/>
            <person name="Hildebrand F."/>
            <person name="Pallen M.J."/>
        </authorList>
    </citation>
    <scope>NUCLEOTIDE SEQUENCE</scope>
    <source>
        <strain evidence="1">ChiSxjej3B15-1167</strain>
    </source>
</reference>
<dbReference type="EMBL" id="DXEQ01000067">
    <property type="protein sequence ID" value="HIX71849.1"/>
    <property type="molecule type" value="Genomic_DNA"/>
</dbReference>
<sequence>MGEKISARRWLAAAVLAVCLLVGWGVCASPVCVRAAAKEVTSGRAKLARKKIKNSRNRVAGVYNKEGQIVMKVCEEGGSAGYLNSSSLNALCAGNQPKTVVIPAGSRVELTNMVYLGSNTTIIADGATIVMTATDKGILSNKPDRVNYEALKNVTIQGGTWKITDKVNGSSLFAFSHGSNVVIDGATIFSNYQSHAIELIAMKNVTIKNCDIKAQGKVRKTSVEDAVQIDVAAPSTAPVIARYGRRFVNGQTCKNIRILNNKIEGSRGVCANYARSDGGKYKKKFHDKIVIKGNTLIGQSAEGCVLYNTLNAVVSNNKIRTNSSRRSQSYSVGLNITIQGKASGKSLKKAKVTVTKNKVFGYRQGIQVVSLSSSRYKKAVLKNNKAYASSKGSAIVTSGARSVSSKGNKTFKR</sequence>
<evidence type="ECO:0008006" key="3">
    <source>
        <dbReference type="Google" id="ProtNLM"/>
    </source>
</evidence>
<dbReference type="AlphaFoldDB" id="A0A9D2BE14"/>
<protein>
    <recommendedName>
        <fullName evidence="3">Right handed beta helix domain-containing protein</fullName>
    </recommendedName>
</protein>
<organism evidence="1 2">
    <name type="scientific">Candidatus Anaerobutyricum stercoripullorum</name>
    <dbReference type="NCBI Taxonomy" id="2838456"/>
    <lineage>
        <taxon>Bacteria</taxon>
        <taxon>Bacillati</taxon>
        <taxon>Bacillota</taxon>
        <taxon>Clostridia</taxon>
        <taxon>Lachnospirales</taxon>
        <taxon>Lachnospiraceae</taxon>
        <taxon>Anaerobutyricum</taxon>
    </lineage>
</organism>
<dbReference type="InterPro" id="IPR006626">
    <property type="entry name" value="PbH1"/>
</dbReference>
<dbReference type="Gene3D" id="2.160.20.10">
    <property type="entry name" value="Single-stranded right-handed beta-helix, Pectin lyase-like"/>
    <property type="match status" value="1"/>
</dbReference>
<dbReference type="SMART" id="SM00710">
    <property type="entry name" value="PbH1"/>
    <property type="match status" value="6"/>
</dbReference>
<name>A0A9D2BE14_9FIRM</name>
<reference evidence="1" key="2">
    <citation type="submission" date="2021-04" db="EMBL/GenBank/DDBJ databases">
        <authorList>
            <person name="Gilroy R."/>
        </authorList>
    </citation>
    <scope>NUCLEOTIDE SEQUENCE</scope>
    <source>
        <strain evidence="1">ChiSxjej3B15-1167</strain>
    </source>
</reference>
<accession>A0A9D2BE14</accession>
<dbReference type="SUPFAM" id="SSF51126">
    <property type="entry name" value="Pectin lyase-like"/>
    <property type="match status" value="1"/>
</dbReference>
<dbReference type="InterPro" id="IPR012334">
    <property type="entry name" value="Pectin_lyas_fold"/>
</dbReference>
<comment type="caution">
    <text evidence="1">The sequence shown here is derived from an EMBL/GenBank/DDBJ whole genome shotgun (WGS) entry which is preliminary data.</text>
</comment>
<dbReference type="InterPro" id="IPR011050">
    <property type="entry name" value="Pectin_lyase_fold/virulence"/>
</dbReference>
<dbReference type="Proteomes" id="UP000886805">
    <property type="component" value="Unassembled WGS sequence"/>
</dbReference>
<evidence type="ECO:0000313" key="2">
    <source>
        <dbReference type="Proteomes" id="UP000886805"/>
    </source>
</evidence>
<evidence type="ECO:0000313" key="1">
    <source>
        <dbReference type="EMBL" id="HIX71849.1"/>
    </source>
</evidence>
<gene>
    <name evidence="1" type="ORF">H9849_02390</name>
</gene>
<proteinExistence type="predicted"/>